<dbReference type="Proteomes" id="UP000694580">
    <property type="component" value="Chromosome 13"/>
</dbReference>
<protein>
    <recommendedName>
        <fullName evidence="3">inositol-1,3,4-trisphosphate 5/6-kinase</fullName>
        <ecNumber evidence="3">2.7.1.159</ecNumber>
    </recommendedName>
</protein>
<dbReference type="GO" id="GO:0000287">
    <property type="term" value="F:magnesium ion binding"/>
    <property type="evidence" value="ECO:0007669"/>
    <property type="project" value="InterPro"/>
</dbReference>
<reference evidence="11 12" key="1">
    <citation type="submission" date="2020-06" db="EMBL/GenBank/DDBJ databases">
        <authorList>
            <consortium name="Wellcome Sanger Institute Data Sharing"/>
        </authorList>
    </citation>
    <scope>NUCLEOTIDE SEQUENCE [LARGE SCALE GENOMIC DNA]</scope>
</reference>
<evidence type="ECO:0000256" key="5">
    <source>
        <dbReference type="ARBA" id="ARBA00022723"/>
    </source>
</evidence>
<reference evidence="11" key="2">
    <citation type="submission" date="2025-08" db="UniProtKB">
        <authorList>
            <consortium name="Ensembl"/>
        </authorList>
    </citation>
    <scope>IDENTIFICATION</scope>
</reference>
<comment type="similarity">
    <text evidence="2">Belongs to the ITPK1 family.</text>
</comment>
<evidence type="ECO:0000313" key="12">
    <source>
        <dbReference type="Proteomes" id="UP000694580"/>
    </source>
</evidence>
<dbReference type="InterPro" id="IPR008656">
    <property type="entry name" value="Inositol_tetrakis-P_1-kinase"/>
</dbReference>
<evidence type="ECO:0000256" key="2">
    <source>
        <dbReference type="ARBA" id="ARBA00009601"/>
    </source>
</evidence>
<dbReference type="GeneTree" id="ENSGT00390000001278"/>
<feature type="domain" description="Inositol 1,3,4-trisphosphate 5/6-kinase ATP-grasp" evidence="10">
    <location>
        <begin position="4"/>
        <end position="186"/>
    </location>
</feature>
<evidence type="ECO:0000256" key="6">
    <source>
        <dbReference type="ARBA" id="ARBA00022741"/>
    </source>
</evidence>
<keyword evidence="5" id="KW-0479">Metal-binding</keyword>
<dbReference type="PANTHER" id="PTHR14217">
    <property type="entry name" value="INOSITOL-TETRAKISPHOSPHATE 1-KINASE"/>
    <property type="match status" value="1"/>
</dbReference>
<dbReference type="GO" id="GO:0052726">
    <property type="term" value="F:inositol-1,3,4-trisphosphate 5-kinase activity"/>
    <property type="evidence" value="ECO:0007669"/>
    <property type="project" value="InterPro"/>
</dbReference>
<dbReference type="AlphaFoldDB" id="A0AAY4B5Z8"/>
<evidence type="ECO:0000256" key="7">
    <source>
        <dbReference type="ARBA" id="ARBA00022777"/>
    </source>
</evidence>
<name>A0AAY4B5Z8_9TELE</name>
<dbReference type="GO" id="GO:0005524">
    <property type="term" value="F:ATP binding"/>
    <property type="evidence" value="ECO:0007669"/>
    <property type="project" value="UniProtKB-KW"/>
</dbReference>
<evidence type="ECO:0000256" key="8">
    <source>
        <dbReference type="ARBA" id="ARBA00022840"/>
    </source>
</evidence>
<dbReference type="PANTHER" id="PTHR14217:SF1">
    <property type="entry name" value="INOSITOL-TETRAKISPHOSPHATE 1-KINASE"/>
    <property type="match status" value="1"/>
</dbReference>
<evidence type="ECO:0000256" key="1">
    <source>
        <dbReference type="ARBA" id="ARBA00001946"/>
    </source>
</evidence>
<dbReference type="EC" id="2.7.1.159" evidence="3"/>
<evidence type="ECO:0000256" key="4">
    <source>
        <dbReference type="ARBA" id="ARBA00022679"/>
    </source>
</evidence>
<dbReference type="InterPro" id="IPR040464">
    <property type="entry name" value="InsP(3)kin_ATP-grasp"/>
</dbReference>
<proteinExistence type="inferred from homology"/>
<dbReference type="GO" id="GO:0047325">
    <property type="term" value="F:inositol-3,4,5,6-tetrakisphosphate 1-kinase activity"/>
    <property type="evidence" value="ECO:0007669"/>
    <property type="project" value="InterPro"/>
</dbReference>
<keyword evidence="12" id="KW-1185">Reference proteome</keyword>
<keyword evidence="4" id="KW-0808">Transferase</keyword>
<dbReference type="GO" id="GO:0032957">
    <property type="term" value="P:inositol trisphosphate metabolic process"/>
    <property type="evidence" value="ECO:0007669"/>
    <property type="project" value="InterPro"/>
</dbReference>
<accession>A0AAY4B5Z8</accession>
<keyword evidence="8" id="KW-0067">ATP-binding</keyword>
<organism evidence="11 12">
    <name type="scientific">Denticeps clupeoides</name>
    <name type="common">denticle herring</name>
    <dbReference type="NCBI Taxonomy" id="299321"/>
    <lineage>
        <taxon>Eukaryota</taxon>
        <taxon>Metazoa</taxon>
        <taxon>Chordata</taxon>
        <taxon>Craniata</taxon>
        <taxon>Vertebrata</taxon>
        <taxon>Euteleostomi</taxon>
        <taxon>Actinopterygii</taxon>
        <taxon>Neopterygii</taxon>
        <taxon>Teleostei</taxon>
        <taxon>Clupei</taxon>
        <taxon>Clupeiformes</taxon>
        <taxon>Denticipitoidei</taxon>
        <taxon>Denticipitidae</taxon>
        <taxon>Denticeps</taxon>
    </lineage>
</organism>
<evidence type="ECO:0000256" key="9">
    <source>
        <dbReference type="ARBA" id="ARBA00022842"/>
    </source>
</evidence>
<dbReference type="GO" id="GO:0005737">
    <property type="term" value="C:cytoplasm"/>
    <property type="evidence" value="ECO:0007669"/>
    <property type="project" value="TreeGrafter"/>
</dbReference>
<keyword evidence="7" id="KW-0418">Kinase</keyword>
<dbReference type="GO" id="GO:0052725">
    <property type="term" value="F:inositol-1,3,4-trisphosphate 6-kinase activity"/>
    <property type="evidence" value="ECO:0007669"/>
    <property type="project" value="InterPro"/>
</dbReference>
<comment type="cofactor">
    <cofactor evidence="1">
        <name>Mg(2+)</name>
        <dbReference type="ChEBI" id="CHEBI:18420"/>
    </cofactor>
</comment>
<sequence>MTVKNICCPPYLEINTSDLFMRTVSVFSVCKTRVAHGPRSHQMSLIFSDSGLPDAHPPCVLQSFVNHGAVLHKVFVVGDSHFTVERPSLKNFPLGPSDRPTIFFNSHDVSKPASCSPLTAVSVFMPPPSDALAALVEELRTQLDMSLFGVDIIIDLQTHALTVIDINVFPGYEGVPQFFPSLLRYIESIMEKQVDFLSTTGSSTEGASSSSSSVIITAAAYCISWDFRVQTDR</sequence>
<dbReference type="Pfam" id="PF05770">
    <property type="entry name" value="Ins134_P3_kin"/>
    <property type="match status" value="1"/>
</dbReference>
<evidence type="ECO:0000256" key="3">
    <source>
        <dbReference type="ARBA" id="ARBA00012017"/>
    </source>
</evidence>
<dbReference type="SUPFAM" id="SSF56059">
    <property type="entry name" value="Glutathione synthetase ATP-binding domain-like"/>
    <property type="match status" value="1"/>
</dbReference>
<dbReference type="Ensembl" id="ENSDCDT00010017417.1">
    <property type="protein sequence ID" value="ENSDCDP00010016409.1"/>
    <property type="gene ID" value="ENSDCDG00010007564.1"/>
</dbReference>
<keyword evidence="9" id="KW-0460">Magnesium</keyword>
<dbReference type="Gene3D" id="3.30.470.20">
    <property type="entry name" value="ATP-grasp fold, B domain"/>
    <property type="match status" value="1"/>
</dbReference>
<reference evidence="11" key="3">
    <citation type="submission" date="2025-09" db="UniProtKB">
        <authorList>
            <consortium name="Ensembl"/>
        </authorList>
    </citation>
    <scope>IDENTIFICATION</scope>
</reference>
<evidence type="ECO:0000313" key="11">
    <source>
        <dbReference type="Ensembl" id="ENSDCDP00010016409.1"/>
    </source>
</evidence>
<evidence type="ECO:0000259" key="10">
    <source>
        <dbReference type="Pfam" id="PF05770"/>
    </source>
</evidence>
<keyword evidence="6" id="KW-0547">Nucleotide-binding</keyword>